<sequence length="223" mass="24251">MKEHRVNSASDVRFWDRSSRNYAKSAIADQQGYSRTLERTQALLGSDGHVLELGCGTGTTALRLAGRVQSYLATDFSQAMIAIAKEKLAVAPTPGLEFRTATAEALDADTGAFNAVLCFNYLHLVRDLPGTLQRIHSLLASRGLFISKTPCLGDMNPLIRLALLPVMRAIGMAPHAGSFSKKELALSISLAGFEILEMENHAARGNDNRPYIVARKITDFSES</sequence>
<dbReference type="InterPro" id="IPR029063">
    <property type="entry name" value="SAM-dependent_MTases_sf"/>
</dbReference>
<dbReference type="Gene3D" id="3.40.50.150">
    <property type="entry name" value="Vaccinia Virus protein VP39"/>
    <property type="match status" value="1"/>
</dbReference>
<keyword evidence="5" id="KW-1185">Reference proteome</keyword>
<evidence type="ECO:0000313" key="5">
    <source>
        <dbReference type="Proteomes" id="UP001201701"/>
    </source>
</evidence>
<keyword evidence="1 4" id="KW-0489">Methyltransferase</keyword>
<evidence type="ECO:0000313" key="4">
    <source>
        <dbReference type="EMBL" id="MCG7503452.1"/>
    </source>
</evidence>
<dbReference type="Proteomes" id="UP001201701">
    <property type="component" value="Unassembled WGS sequence"/>
</dbReference>
<evidence type="ECO:0000259" key="3">
    <source>
        <dbReference type="Pfam" id="PF13649"/>
    </source>
</evidence>
<dbReference type="RefSeq" id="WP_239360680.1">
    <property type="nucleotide sequence ID" value="NZ_JAKREW010000001.1"/>
</dbReference>
<feature type="domain" description="Methyltransferase" evidence="3">
    <location>
        <begin position="50"/>
        <end position="143"/>
    </location>
</feature>
<dbReference type="GO" id="GO:0008168">
    <property type="term" value="F:methyltransferase activity"/>
    <property type="evidence" value="ECO:0007669"/>
    <property type="project" value="UniProtKB-KW"/>
</dbReference>
<proteinExistence type="predicted"/>
<gene>
    <name evidence="4" type="ORF">L4923_00310</name>
</gene>
<reference evidence="4 5" key="1">
    <citation type="submission" date="2022-02" db="EMBL/GenBank/DDBJ databases">
        <title>Draft genome sequence of Mezorhizobium retamae strain IRAMC:0171 isolated from Retama raetam nodules.</title>
        <authorList>
            <person name="Bengaied R."/>
            <person name="Sbissi I."/>
            <person name="Huber K."/>
            <person name="Ghodbane F."/>
            <person name="Nouioui I."/>
            <person name="Tarhouni M."/>
            <person name="Gtari M."/>
        </authorList>
    </citation>
    <scope>NUCLEOTIDE SEQUENCE [LARGE SCALE GENOMIC DNA]</scope>
    <source>
        <strain evidence="4 5">IRAMC:0171</strain>
    </source>
</reference>
<dbReference type="Pfam" id="PF13649">
    <property type="entry name" value="Methyltransf_25"/>
    <property type="match status" value="1"/>
</dbReference>
<dbReference type="PANTHER" id="PTHR43861">
    <property type="entry name" value="TRANS-ACONITATE 2-METHYLTRANSFERASE-RELATED"/>
    <property type="match status" value="1"/>
</dbReference>
<dbReference type="PANTHER" id="PTHR43861:SF1">
    <property type="entry name" value="TRANS-ACONITATE 2-METHYLTRANSFERASE"/>
    <property type="match status" value="1"/>
</dbReference>
<organism evidence="4 5">
    <name type="scientific">Mesorhizobium retamae</name>
    <dbReference type="NCBI Taxonomy" id="2912854"/>
    <lineage>
        <taxon>Bacteria</taxon>
        <taxon>Pseudomonadati</taxon>
        <taxon>Pseudomonadota</taxon>
        <taxon>Alphaproteobacteria</taxon>
        <taxon>Hyphomicrobiales</taxon>
        <taxon>Phyllobacteriaceae</taxon>
        <taxon>Mesorhizobium</taxon>
    </lineage>
</organism>
<dbReference type="SUPFAM" id="SSF53335">
    <property type="entry name" value="S-adenosyl-L-methionine-dependent methyltransferases"/>
    <property type="match status" value="1"/>
</dbReference>
<evidence type="ECO:0000256" key="2">
    <source>
        <dbReference type="ARBA" id="ARBA00022679"/>
    </source>
</evidence>
<dbReference type="GO" id="GO:0032259">
    <property type="term" value="P:methylation"/>
    <property type="evidence" value="ECO:0007669"/>
    <property type="project" value="UniProtKB-KW"/>
</dbReference>
<dbReference type="InterPro" id="IPR041698">
    <property type="entry name" value="Methyltransf_25"/>
</dbReference>
<evidence type="ECO:0000256" key="1">
    <source>
        <dbReference type="ARBA" id="ARBA00022603"/>
    </source>
</evidence>
<name>A0ABS9Q7R1_9HYPH</name>
<dbReference type="EMBL" id="JAKREW010000001">
    <property type="protein sequence ID" value="MCG7503452.1"/>
    <property type="molecule type" value="Genomic_DNA"/>
</dbReference>
<comment type="caution">
    <text evidence="4">The sequence shown here is derived from an EMBL/GenBank/DDBJ whole genome shotgun (WGS) entry which is preliminary data.</text>
</comment>
<protein>
    <submittedName>
        <fullName evidence="4">Methyltransferase domain-containing protein</fullName>
    </submittedName>
</protein>
<keyword evidence="2" id="KW-0808">Transferase</keyword>
<accession>A0ABS9Q7R1</accession>
<dbReference type="CDD" id="cd02440">
    <property type="entry name" value="AdoMet_MTases"/>
    <property type="match status" value="1"/>
</dbReference>